<dbReference type="AlphaFoldDB" id="A0A8J3RI98"/>
<feature type="domain" description="ORC1/DEAH AAA+ ATPase" evidence="2">
    <location>
        <begin position="32"/>
        <end position="159"/>
    </location>
</feature>
<dbReference type="Gene3D" id="3.40.50.300">
    <property type="entry name" value="P-loop containing nucleotide triphosphate hydrolases"/>
    <property type="match status" value="1"/>
</dbReference>
<organism evidence="3 4">
    <name type="scientific">Planobispora longispora</name>
    <dbReference type="NCBI Taxonomy" id="28887"/>
    <lineage>
        <taxon>Bacteria</taxon>
        <taxon>Bacillati</taxon>
        <taxon>Actinomycetota</taxon>
        <taxon>Actinomycetes</taxon>
        <taxon>Streptosporangiales</taxon>
        <taxon>Streptosporangiaceae</taxon>
        <taxon>Planobispora</taxon>
    </lineage>
</organism>
<dbReference type="PANTHER" id="PTHR34704:SF1">
    <property type="entry name" value="ATPASE"/>
    <property type="match status" value="1"/>
</dbReference>
<sequence length="477" mass="51511">MDRFLERASELAKLQRALDRVESGGRGGRPGRAVLLRGRRRVGKSRLVEEFVRRADVPHLFHCAAPGPRARQLRELLAAGAASGLPGGPSLAGRTAGSWEEALRLVAEAVPQDSPGVIVVDEFPHLLASDPDLEGVLQLMFARELSRRPVLLILVGSDSAAMEAINQPGRPFYMRAAEMVLHPLTPADLAATLELPAAEAVDAHLVSGGLPMICARWPRGLAVRDCLRPALTDPASALVVTGERALAAELAPDAQARTVLEAVGAGARTHSAIGRAVPEVPRASLNRALQSLVDRRLLAAELPLSVRPSRETRYRLADTHLRFWLAFVGPWLPEIERGRGDLTLARVLRSWDAWRSAAVVPLVRESLRRMDGLPRGTGAVGGYWTRTGDPEIDIVGTDREPVGRRITTAGAVVWREDRPFSRRDLDELIVRRSRLPGADAGVPLLAVSRSGSATSEVTLVTPEDLVGAWRPGETDGT</sequence>
<name>A0A8J3RI98_9ACTN</name>
<reference evidence="3 4" key="1">
    <citation type="submission" date="2021-01" db="EMBL/GenBank/DDBJ databases">
        <title>Whole genome shotgun sequence of Planobispora longispora NBRC 13918.</title>
        <authorList>
            <person name="Komaki H."/>
            <person name="Tamura T."/>
        </authorList>
    </citation>
    <scope>NUCLEOTIDE SEQUENCE [LARGE SCALE GENOMIC DNA]</scope>
    <source>
        <strain evidence="3 4">NBRC 13918</strain>
    </source>
</reference>
<proteinExistence type="predicted"/>
<dbReference type="Pfam" id="PF13401">
    <property type="entry name" value="AAA_22"/>
    <property type="match status" value="1"/>
</dbReference>
<evidence type="ECO:0000313" key="4">
    <source>
        <dbReference type="Proteomes" id="UP000616724"/>
    </source>
</evidence>
<accession>A0A8J3RI98</accession>
<dbReference type="InterPro" id="IPR049945">
    <property type="entry name" value="AAA_22"/>
</dbReference>
<evidence type="ECO:0000259" key="2">
    <source>
        <dbReference type="Pfam" id="PF13401"/>
    </source>
</evidence>
<dbReference type="InterPro" id="IPR027417">
    <property type="entry name" value="P-loop_NTPase"/>
</dbReference>
<dbReference type="Proteomes" id="UP000616724">
    <property type="component" value="Unassembled WGS sequence"/>
</dbReference>
<gene>
    <name evidence="3" type="ORF">Plo01_07810</name>
</gene>
<dbReference type="RefSeq" id="WP_203889092.1">
    <property type="nucleotide sequence ID" value="NZ_BOOH01000008.1"/>
</dbReference>
<protein>
    <submittedName>
        <fullName evidence="3">ATPase AAA</fullName>
    </submittedName>
</protein>
<comment type="caution">
    <text evidence="3">The sequence shown here is derived from an EMBL/GenBank/DDBJ whole genome shotgun (WGS) entry which is preliminary data.</text>
</comment>
<dbReference type="SUPFAM" id="SSF52540">
    <property type="entry name" value="P-loop containing nucleoside triphosphate hydrolases"/>
    <property type="match status" value="1"/>
</dbReference>
<dbReference type="GO" id="GO:0016887">
    <property type="term" value="F:ATP hydrolysis activity"/>
    <property type="evidence" value="ECO:0007669"/>
    <property type="project" value="InterPro"/>
</dbReference>
<keyword evidence="4" id="KW-1185">Reference proteome</keyword>
<feature type="domain" description="DUF234" evidence="1">
    <location>
        <begin position="324"/>
        <end position="400"/>
    </location>
</feature>
<dbReference type="InterPro" id="IPR004256">
    <property type="entry name" value="DUF234"/>
</dbReference>
<dbReference type="PANTHER" id="PTHR34704">
    <property type="entry name" value="ATPASE"/>
    <property type="match status" value="1"/>
</dbReference>
<evidence type="ECO:0000259" key="1">
    <source>
        <dbReference type="Pfam" id="PF03008"/>
    </source>
</evidence>
<evidence type="ECO:0000313" key="3">
    <source>
        <dbReference type="EMBL" id="GIH74352.1"/>
    </source>
</evidence>
<dbReference type="Pfam" id="PF03008">
    <property type="entry name" value="DUF234"/>
    <property type="match status" value="1"/>
</dbReference>
<dbReference type="EMBL" id="BOOH01000008">
    <property type="protein sequence ID" value="GIH74352.1"/>
    <property type="molecule type" value="Genomic_DNA"/>
</dbReference>